<evidence type="ECO:0000256" key="1">
    <source>
        <dbReference type="ARBA" id="ARBA00023002"/>
    </source>
</evidence>
<feature type="domain" description="3-hydroxyisobutyrate dehydrogenase-like NAD-binding" evidence="5">
    <location>
        <begin position="194"/>
        <end position="278"/>
    </location>
</feature>
<evidence type="ECO:0000256" key="2">
    <source>
        <dbReference type="ARBA" id="ARBA00023027"/>
    </source>
</evidence>
<dbReference type="Pfam" id="PF03446">
    <property type="entry name" value="NAD_binding_2"/>
    <property type="match status" value="1"/>
</dbReference>
<dbReference type="GO" id="GO:0051287">
    <property type="term" value="F:NAD binding"/>
    <property type="evidence" value="ECO:0007669"/>
    <property type="project" value="InterPro"/>
</dbReference>
<evidence type="ECO:0000259" key="5">
    <source>
        <dbReference type="Pfam" id="PF14833"/>
    </source>
</evidence>
<evidence type="ECO:0000313" key="7">
    <source>
        <dbReference type="Proteomes" id="UP000279236"/>
    </source>
</evidence>
<dbReference type="Proteomes" id="UP000279236">
    <property type="component" value="Unassembled WGS sequence"/>
</dbReference>
<dbReference type="InterPro" id="IPR006115">
    <property type="entry name" value="6PGDH_NADP-bd"/>
</dbReference>
<feature type="domain" description="6-phosphogluconate dehydrogenase NADP-binding" evidence="4">
    <location>
        <begin position="10"/>
        <end position="189"/>
    </location>
</feature>
<dbReference type="Gene3D" id="3.40.50.720">
    <property type="entry name" value="NAD(P)-binding Rossmann-like Domain"/>
    <property type="match status" value="1"/>
</dbReference>
<dbReference type="RefSeq" id="XP_028478374.1">
    <property type="nucleotide sequence ID" value="XM_028621922.1"/>
</dbReference>
<protein>
    <recommendedName>
        <fullName evidence="8">3-hydroxyisobutyrate dehydrogenase</fullName>
    </recommendedName>
</protein>
<dbReference type="InterPro" id="IPR013328">
    <property type="entry name" value="6PGD_dom2"/>
</dbReference>
<dbReference type="EMBL" id="RSCE01000003">
    <property type="protein sequence ID" value="RSH84926.1"/>
    <property type="molecule type" value="Genomic_DNA"/>
</dbReference>
<dbReference type="Pfam" id="PF14833">
    <property type="entry name" value="NAD_binding_11"/>
    <property type="match status" value="1"/>
</dbReference>
<dbReference type="SUPFAM" id="SSF51735">
    <property type="entry name" value="NAD(P)-binding Rossmann-fold domains"/>
    <property type="match status" value="1"/>
</dbReference>
<dbReference type="InterPro" id="IPR008927">
    <property type="entry name" value="6-PGluconate_DH-like_C_sf"/>
</dbReference>
<dbReference type="InterPro" id="IPR015815">
    <property type="entry name" value="HIBADH-related"/>
</dbReference>
<dbReference type="GeneID" id="39591016"/>
<dbReference type="GO" id="GO:0008442">
    <property type="term" value="F:3-hydroxyisobutyrate dehydrogenase activity"/>
    <property type="evidence" value="ECO:0007669"/>
    <property type="project" value="TreeGrafter"/>
</dbReference>
<dbReference type="STRING" id="105984.A0A427Y1A8"/>
<keyword evidence="2" id="KW-0520">NAD</keyword>
<dbReference type="InterPro" id="IPR029154">
    <property type="entry name" value="HIBADH-like_NADP-bd"/>
</dbReference>
<dbReference type="PANTHER" id="PTHR22981">
    <property type="entry name" value="3-HYDROXYISOBUTYRATE DEHYDROGENASE-RELATED"/>
    <property type="match status" value="1"/>
</dbReference>
<keyword evidence="1" id="KW-0560">Oxidoreductase</keyword>
<keyword evidence="7" id="KW-1185">Reference proteome</keyword>
<dbReference type="Gene3D" id="1.10.1040.10">
    <property type="entry name" value="N-(1-d-carboxylethyl)-l-norvaline Dehydrogenase, domain 2"/>
    <property type="match status" value="1"/>
</dbReference>
<feature type="active site" evidence="3">
    <location>
        <position position="198"/>
    </location>
</feature>
<dbReference type="PIRSF" id="PIRSF000103">
    <property type="entry name" value="HIBADH"/>
    <property type="match status" value="1"/>
</dbReference>
<accession>A0A427Y1A8</accession>
<evidence type="ECO:0008006" key="8">
    <source>
        <dbReference type="Google" id="ProtNLM"/>
    </source>
</evidence>
<comment type="caution">
    <text evidence="6">The sequence shown here is derived from an EMBL/GenBank/DDBJ whole genome shotgun (WGS) entry which is preliminary data.</text>
</comment>
<organism evidence="6 7">
    <name type="scientific">Apiotrichum porosum</name>
    <dbReference type="NCBI Taxonomy" id="105984"/>
    <lineage>
        <taxon>Eukaryota</taxon>
        <taxon>Fungi</taxon>
        <taxon>Dikarya</taxon>
        <taxon>Basidiomycota</taxon>
        <taxon>Agaricomycotina</taxon>
        <taxon>Tremellomycetes</taxon>
        <taxon>Trichosporonales</taxon>
        <taxon>Trichosporonaceae</taxon>
        <taxon>Apiotrichum</taxon>
    </lineage>
</organism>
<evidence type="ECO:0000259" key="4">
    <source>
        <dbReference type="Pfam" id="PF03446"/>
    </source>
</evidence>
<dbReference type="GO" id="GO:0005739">
    <property type="term" value="C:mitochondrion"/>
    <property type="evidence" value="ECO:0007669"/>
    <property type="project" value="TreeGrafter"/>
</dbReference>
<dbReference type="InterPro" id="IPR036291">
    <property type="entry name" value="NAD(P)-bd_dom_sf"/>
</dbReference>
<dbReference type="OrthoDB" id="435038at2759"/>
<dbReference type="GO" id="GO:0050661">
    <property type="term" value="F:NADP binding"/>
    <property type="evidence" value="ECO:0007669"/>
    <property type="project" value="InterPro"/>
</dbReference>
<proteinExistence type="predicted"/>
<gene>
    <name evidence="6" type="ORF">EHS24_006473</name>
</gene>
<name>A0A427Y1A8_9TREE</name>
<reference evidence="6 7" key="1">
    <citation type="submission" date="2018-11" db="EMBL/GenBank/DDBJ databases">
        <title>Genome sequence of Apiotrichum porosum DSM 27194.</title>
        <authorList>
            <person name="Aliyu H."/>
            <person name="Gorte O."/>
            <person name="Ochsenreither K."/>
        </authorList>
    </citation>
    <scope>NUCLEOTIDE SEQUENCE [LARGE SCALE GENOMIC DNA]</scope>
    <source>
        <strain evidence="6 7">DSM 27194</strain>
    </source>
</reference>
<evidence type="ECO:0000313" key="6">
    <source>
        <dbReference type="EMBL" id="RSH84926.1"/>
    </source>
</evidence>
<dbReference type="SUPFAM" id="SSF48179">
    <property type="entry name" value="6-phosphogluconate dehydrogenase C-terminal domain-like"/>
    <property type="match status" value="1"/>
</dbReference>
<dbReference type="PANTHER" id="PTHR22981:SF81">
    <property type="entry name" value="DEHYDROGENASE, PUTATIVE-RELATED"/>
    <property type="match status" value="1"/>
</dbReference>
<evidence type="ECO:0000256" key="3">
    <source>
        <dbReference type="PIRSR" id="PIRSR000103-1"/>
    </source>
</evidence>
<dbReference type="AlphaFoldDB" id="A0A427Y1A8"/>
<dbReference type="GO" id="GO:0006574">
    <property type="term" value="P:L-valine catabolic process"/>
    <property type="evidence" value="ECO:0007669"/>
    <property type="project" value="TreeGrafter"/>
</dbReference>
<sequence length="279" mass="29154">MVSLGVHHSYGFVGLGAMGYWASGSSTLSMAKNLRAKSSPTIKLYVYDIASTRADQLAAESEPANGHIVKCMSVAEVVQNSDVIFTIVPEGKHVLQVFSQTNNGALSVTDISGKLFIDCSTIDVSTSQTVARAVAERGADFFDAPVSGGTVGALEGTITFMLGTSPDHPRHNEILPILQTMGNKVFACGAPTLGLAAKLCNNYISGNIAIATAEGMNLGMKLGLNPKTLSDVVAVSTGGSWVNQSCNPVPGVVPKAPASNNYEPGFKVELMLKDYNLAV</sequence>